<dbReference type="EMBL" id="JAGGMS010000001">
    <property type="protein sequence ID" value="MBP2182830.1"/>
    <property type="molecule type" value="Genomic_DNA"/>
</dbReference>
<evidence type="ECO:0000313" key="2">
    <source>
        <dbReference type="Proteomes" id="UP000741013"/>
    </source>
</evidence>
<sequence length="118" mass="13428">MREPNFLGELVRRLNLVGGQAAYHPEEGGVVISAWREEKLDPPVWLAVDEDTLERHLSLLHDDAASLWPDTDREAGAFNLLSVHIEETVLTRKPGQTELILDRDKRVPEWVEPDESHS</sequence>
<proteinExistence type="predicted"/>
<gene>
    <name evidence="1" type="ORF">JOM49_004356</name>
</gene>
<comment type="caution">
    <text evidence="1">The sequence shown here is derived from an EMBL/GenBank/DDBJ whole genome shotgun (WGS) entry which is preliminary data.</text>
</comment>
<dbReference type="Proteomes" id="UP000741013">
    <property type="component" value="Unassembled WGS sequence"/>
</dbReference>
<dbReference type="RefSeq" id="WP_209666082.1">
    <property type="nucleotide sequence ID" value="NZ_JAGGMS010000001.1"/>
</dbReference>
<protein>
    <submittedName>
        <fullName evidence="1">Uncharacterized protein</fullName>
    </submittedName>
</protein>
<keyword evidence="2" id="KW-1185">Reference proteome</keyword>
<organism evidence="1 2">
    <name type="scientific">Amycolatopsis magusensis</name>
    <dbReference type="NCBI Taxonomy" id="882444"/>
    <lineage>
        <taxon>Bacteria</taxon>
        <taxon>Bacillati</taxon>
        <taxon>Actinomycetota</taxon>
        <taxon>Actinomycetes</taxon>
        <taxon>Pseudonocardiales</taxon>
        <taxon>Pseudonocardiaceae</taxon>
        <taxon>Amycolatopsis</taxon>
    </lineage>
</organism>
<reference evidence="1 2" key="1">
    <citation type="submission" date="2021-03" db="EMBL/GenBank/DDBJ databases">
        <title>Sequencing the genomes of 1000 actinobacteria strains.</title>
        <authorList>
            <person name="Klenk H.-P."/>
        </authorList>
    </citation>
    <scope>NUCLEOTIDE SEQUENCE [LARGE SCALE GENOMIC DNA]</scope>
    <source>
        <strain evidence="1 2">DSM 45510</strain>
    </source>
</reference>
<accession>A0ABS4PTR8</accession>
<name>A0ABS4PTR8_9PSEU</name>
<evidence type="ECO:0000313" key="1">
    <source>
        <dbReference type="EMBL" id="MBP2182830.1"/>
    </source>
</evidence>